<dbReference type="Pfam" id="PF00118">
    <property type="entry name" value="Cpn60_TCP1"/>
    <property type="match status" value="1"/>
</dbReference>
<dbReference type="PANTHER" id="PTHR45633">
    <property type="entry name" value="60 KDA HEAT SHOCK PROTEIN, MITOCHONDRIAL"/>
    <property type="match status" value="1"/>
</dbReference>
<dbReference type="WBParaSite" id="PDA_v2.g9394.t1">
    <property type="protein sequence ID" value="PDA_v2.g9394.t1"/>
    <property type="gene ID" value="PDA_v2.g9394"/>
</dbReference>
<dbReference type="InterPro" id="IPR017998">
    <property type="entry name" value="Chaperone_TCP-1"/>
</dbReference>
<dbReference type="GO" id="GO:0042026">
    <property type="term" value="P:protein refolding"/>
    <property type="evidence" value="ECO:0007669"/>
    <property type="project" value="InterPro"/>
</dbReference>
<dbReference type="Proteomes" id="UP000887578">
    <property type="component" value="Unplaced"/>
</dbReference>
<dbReference type="GO" id="GO:0005524">
    <property type="term" value="F:ATP binding"/>
    <property type="evidence" value="ECO:0007669"/>
    <property type="project" value="UniProtKB-KW"/>
</dbReference>
<evidence type="ECO:0000256" key="3">
    <source>
        <dbReference type="ARBA" id="ARBA00022840"/>
    </source>
</evidence>
<keyword evidence="4" id="KW-0143">Chaperone</keyword>
<dbReference type="Gene3D" id="1.10.560.10">
    <property type="entry name" value="GroEL-like equatorial domain"/>
    <property type="match status" value="1"/>
</dbReference>
<evidence type="ECO:0000256" key="2">
    <source>
        <dbReference type="ARBA" id="ARBA00022741"/>
    </source>
</evidence>
<dbReference type="PRINTS" id="PR00304">
    <property type="entry name" value="TCOMPLEXTCP1"/>
</dbReference>
<sequence length="96" mass="10284">MHRFATKSSALGRTSHRGYAKDLKFGADGRKAMLAGIDLLADAVAVTMGPKGRNVIIEQSWGSPKITKDGVTVAKSIDLKDKYQNLGAKLVQVSLI</sequence>
<protein>
    <submittedName>
        <fullName evidence="6">Heat shock protein 60</fullName>
    </submittedName>
</protein>
<dbReference type="AlphaFoldDB" id="A0A914QZ22"/>
<evidence type="ECO:0000313" key="6">
    <source>
        <dbReference type="WBParaSite" id="PDA_v2.g9394.t1"/>
    </source>
</evidence>
<comment type="similarity">
    <text evidence="1">Belongs to the chaperonin (HSP60) family.</text>
</comment>
<evidence type="ECO:0000256" key="1">
    <source>
        <dbReference type="ARBA" id="ARBA00006607"/>
    </source>
</evidence>
<accession>A0A914QZ22</accession>
<dbReference type="GO" id="GO:0140662">
    <property type="term" value="F:ATP-dependent protein folding chaperone"/>
    <property type="evidence" value="ECO:0007669"/>
    <property type="project" value="InterPro"/>
</dbReference>
<dbReference type="InterPro" id="IPR027413">
    <property type="entry name" value="GROEL-like_equatorial_sf"/>
</dbReference>
<keyword evidence="5" id="KW-1185">Reference proteome</keyword>
<proteinExistence type="inferred from homology"/>
<evidence type="ECO:0000256" key="4">
    <source>
        <dbReference type="ARBA" id="ARBA00023186"/>
    </source>
</evidence>
<organism evidence="5 6">
    <name type="scientific">Panagrolaimus davidi</name>
    <dbReference type="NCBI Taxonomy" id="227884"/>
    <lineage>
        <taxon>Eukaryota</taxon>
        <taxon>Metazoa</taxon>
        <taxon>Ecdysozoa</taxon>
        <taxon>Nematoda</taxon>
        <taxon>Chromadorea</taxon>
        <taxon>Rhabditida</taxon>
        <taxon>Tylenchina</taxon>
        <taxon>Panagrolaimomorpha</taxon>
        <taxon>Panagrolaimoidea</taxon>
        <taxon>Panagrolaimidae</taxon>
        <taxon>Panagrolaimus</taxon>
    </lineage>
</organism>
<name>A0A914QZ22_9BILA</name>
<evidence type="ECO:0000313" key="5">
    <source>
        <dbReference type="Proteomes" id="UP000887578"/>
    </source>
</evidence>
<dbReference type="InterPro" id="IPR002423">
    <property type="entry name" value="Cpn60/GroEL/TCP-1"/>
</dbReference>
<dbReference type="SUPFAM" id="SSF48592">
    <property type="entry name" value="GroEL equatorial domain-like"/>
    <property type="match status" value="1"/>
</dbReference>
<keyword evidence="3" id="KW-0067">ATP-binding</keyword>
<reference evidence="6" key="1">
    <citation type="submission" date="2022-11" db="UniProtKB">
        <authorList>
            <consortium name="WormBaseParasite"/>
        </authorList>
    </citation>
    <scope>IDENTIFICATION</scope>
</reference>
<keyword evidence="2" id="KW-0547">Nucleotide-binding</keyword>
<dbReference type="InterPro" id="IPR001844">
    <property type="entry name" value="Cpn60/GroEL"/>
</dbReference>